<keyword evidence="1" id="KW-0732">Signal</keyword>
<gene>
    <name evidence="2" type="ORF">MiSe_61120</name>
</gene>
<organism evidence="2 3">
    <name type="scientific">Microseira wollei NIES-4236</name>
    <dbReference type="NCBI Taxonomy" id="2530354"/>
    <lineage>
        <taxon>Bacteria</taxon>
        <taxon>Bacillati</taxon>
        <taxon>Cyanobacteriota</taxon>
        <taxon>Cyanophyceae</taxon>
        <taxon>Oscillatoriophycideae</taxon>
        <taxon>Aerosakkonematales</taxon>
        <taxon>Aerosakkonemataceae</taxon>
        <taxon>Microseira</taxon>
    </lineage>
</organism>
<dbReference type="EMBL" id="BLAY01000117">
    <property type="protein sequence ID" value="GET41300.1"/>
    <property type="molecule type" value="Genomic_DNA"/>
</dbReference>
<dbReference type="AlphaFoldDB" id="A0AAV3XHC0"/>
<dbReference type="Proteomes" id="UP001050975">
    <property type="component" value="Unassembled WGS sequence"/>
</dbReference>
<accession>A0AAV3XHC0</accession>
<comment type="caution">
    <text evidence="2">The sequence shown here is derived from an EMBL/GenBank/DDBJ whole genome shotgun (WGS) entry which is preliminary data.</text>
</comment>
<dbReference type="RefSeq" id="WP_226587523.1">
    <property type="nucleotide sequence ID" value="NZ_BLAY01000117.1"/>
</dbReference>
<evidence type="ECO:0000313" key="3">
    <source>
        <dbReference type="Proteomes" id="UP001050975"/>
    </source>
</evidence>
<feature type="signal peptide" evidence="1">
    <location>
        <begin position="1"/>
        <end position="17"/>
    </location>
</feature>
<protein>
    <submittedName>
        <fullName evidence="2">Uncharacterized protein</fullName>
    </submittedName>
</protein>
<keyword evidence="3" id="KW-1185">Reference proteome</keyword>
<name>A0AAV3XHC0_9CYAN</name>
<feature type="chain" id="PRO_5043528482" evidence="1">
    <location>
        <begin position="18"/>
        <end position="613"/>
    </location>
</feature>
<reference evidence="2" key="1">
    <citation type="submission" date="2019-10" db="EMBL/GenBank/DDBJ databases">
        <title>Draft genome sequece of Microseira wollei NIES-4236.</title>
        <authorList>
            <person name="Yamaguchi H."/>
            <person name="Suzuki S."/>
            <person name="Kawachi M."/>
        </authorList>
    </citation>
    <scope>NUCLEOTIDE SEQUENCE</scope>
    <source>
        <strain evidence="2">NIES-4236</strain>
    </source>
</reference>
<dbReference type="PROSITE" id="PS51257">
    <property type="entry name" value="PROKAR_LIPOPROTEIN"/>
    <property type="match status" value="1"/>
</dbReference>
<proteinExistence type="predicted"/>
<sequence length="613" mass="69446">MKLQILALAFLLTQLSAACSLPKTEPKPLAESTPAPTNAQFSRLPATLEGRSMAIREKLAAEDLNKLDAWWQRENIGDPHKYLLPVILARLSLGERYNRQQSWDILMGMERDKPSIYHFRTIYDVRIFFLFRDQMPDNVTASYRSMLGPNRVLQWVGTGTENHMFMKRTSGLALMDGSGFPNGDPASAATNEAWLRSELNKFMTIGQGEFHSSTYYGYSIAGLLNLYDFAKTPELKQLAKATLDWYAANMALRLSWGTAGGAESRGFDRGTWDSGMSAVSWIWWGDSPEAANRMDEKSAWLALPAALSTYRPPVELRAIARKEIPLPFQAKMSHPGYYSYFQSNRMWETFYVTSDYSLATLIEPQRSYQVKGTINAQYATYKLVVRDPKGQNNAVISLAGTFHTPMATGRSPGDQYVQERGAVIYQLRLNNKDKAAKVPARSHLVLPARYGQPQRHRDWYIWRIENTWLCARPWGDNINWQNPVSERDKNYQALVATGDNTAWITDVARVADYPDLASLKTALDKTSVDDKNWNSKGEIGYTSLLGDRIVMTYAPNGGIARANINSKERLLKDWHAIESPLMRQNLNSGVLEVKTPKENWRLRATLTGPKWEK</sequence>
<evidence type="ECO:0000256" key="1">
    <source>
        <dbReference type="SAM" id="SignalP"/>
    </source>
</evidence>
<evidence type="ECO:0000313" key="2">
    <source>
        <dbReference type="EMBL" id="GET41300.1"/>
    </source>
</evidence>